<proteinExistence type="predicted"/>
<feature type="signal peptide" evidence="1">
    <location>
        <begin position="1"/>
        <end position="23"/>
    </location>
</feature>
<evidence type="ECO:0000313" key="2">
    <source>
        <dbReference type="EMBL" id="QWL64342.1"/>
    </source>
</evidence>
<evidence type="ECO:0000256" key="1">
    <source>
        <dbReference type="SAM" id="SignalP"/>
    </source>
</evidence>
<keyword evidence="1" id="KW-0732">Signal</keyword>
<dbReference type="EMBL" id="CP053881">
    <property type="protein sequence ID" value="QWL64342.1"/>
    <property type="molecule type" value="Genomic_DNA"/>
</dbReference>
<evidence type="ECO:0000313" key="3">
    <source>
        <dbReference type="Proteomes" id="UP000679312"/>
    </source>
</evidence>
<dbReference type="Gene3D" id="3.40.190.10">
    <property type="entry name" value="Periplasmic binding protein-like II"/>
    <property type="match status" value="2"/>
</dbReference>
<dbReference type="SUPFAM" id="SSF53850">
    <property type="entry name" value="Periplasmic binding protein-like II"/>
    <property type="match status" value="1"/>
</dbReference>
<evidence type="ECO:0008006" key="4">
    <source>
        <dbReference type="Google" id="ProtNLM"/>
    </source>
</evidence>
<dbReference type="RefSeq" id="WP_215802128.1">
    <property type="nucleotide sequence ID" value="NZ_CP053881.1"/>
</dbReference>
<dbReference type="Proteomes" id="UP000679312">
    <property type="component" value="Chromosome"/>
</dbReference>
<reference evidence="2 3" key="1">
    <citation type="journal article" date="2021" name="Front. Microbiol.">
        <title>Prevalence and Genetic Analysis of Chromosomal mcr-3/7 in Aeromonas From U.S. Animal-Derived Samples.</title>
        <authorList>
            <person name="Wang Y."/>
            <person name="Hou N."/>
            <person name="Rasooly R."/>
            <person name="Gu Y."/>
            <person name="He X."/>
        </authorList>
    </citation>
    <scope>NUCLEOTIDE SEQUENCE [LARGE SCALE GENOMIC DNA]</scope>
    <source>
        <strain evidence="2 3">4608</strain>
    </source>
</reference>
<feature type="chain" id="PRO_5044744172" description="Transporter substrate-binding domain-containing protein" evidence="1">
    <location>
        <begin position="24"/>
        <end position="265"/>
    </location>
</feature>
<organism evidence="2 3">
    <name type="scientific">Aeromonas jandaei</name>
    <dbReference type="NCBI Taxonomy" id="650"/>
    <lineage>
        <taxon>Bacteria</taxon>
        <taxon>Pseudomonadati</taxon>
        <taxon>Pseudomonadota</taxon>
        <taxon>Gammaproteobacteria</taxon>
        <taxon>Aeromonadales</taxon>
        <taxon>Aeromonadaceae</taxon>
        <taxon>Aeromonas</taxon>
    </lineage>
</organism>
<dbReference type="AlphaFoldDB" id="A0ABD7ETP0"/>
<sequence length="265" mass="29378">MRASVRFLLCAVLLLPATGSATPAFTLHTCFENSDSYPWLLQSGEGIVQYHLKLVAERLGIEILMTPLPWKRCLSLVSSGQMDAAFKMSYSAERATKIGSYPMRGDKPDPDKRLLIESYSLYQLKGGKSQWDGTSLRVKGIVAAQSGFSIVEFLQGAGVEVDDSSRDPLIILKKLVMDRAAATALQTEVADSLLAAHPDLQGQIERLAPVLVEKPYYLVFSHAFRQSHPHESQQVWDAIEAVRNSPAYQHYVATFRQTHRVGDQG</sequence>
<protein>
    <recommendedName>
        <fullName evidence="4">Transporter substrate-binding domain-containing protein</fullName>
    </recommendedName>
</protein>
<accession>A0ABD7ETP0</accession>
<name>A0ABD7ETP0_AERJA</name>
<gene>
    <name evidence="2" type="ORF">HQ399_19905</name>
</gene>